<keyword evidence="2" id="KW-1185">Reference proteome</keyword>
<organism evidence="1 2">
    <name type="scientific">Batillaria attramentaria</name>
    <dbReference type="NCBI Taxonomy" id="370345"/>
    <lineage>
        <taxon>Eukaryota</taxon>
        <taxon>Metazoa</taxon>
        <taxon>Spiralia</taxon>
        <taxon>Lophotrochozoa</taxon>
        <taxon>Mollusca</taxon>
        <taxon>Gastropoda</taxon>
        <taxon>Caenogastropoda</taxon>
        <taxon>Sorbeoconcha</taxon>
        <taxon>Cerithioidea</taxon>
        <taxon>Batillariidae</taxon>
        <taxon>Batillaria</taxon>
    </lineage>
</organism>
<accession>A0ABD0J7E3</accession>
<name>A0ABD0J7E3_9CAEN</name>
<evidence type="ECO:0000313" key="2">
    <source>
        <dbReference type="Proteomes" id="UP001519460"/>
    </source>
</evidence>
<dbReference type="AlphaFoldDB" id="A0ABD0J7E3"/>
<evidence type="ECO:0000313" key="1">
    <source>
        <dbReference type="EMBL" id="KAK7463263.1"/>
    </source>
</evidence>
<dbReference type="Proteomes" id="UP001519460">
    <property type="component" value="Unassembled WGS sequence"/>
</dbReference>
<reference evidence="1 2" key="1">
    <citation type="journal article" date="2023" name="Sci. Data">
        <title>Genome assembly of the Korean intertidal mud-creeper Batillaria attramentaria.</title>
        <authorList>
            <person name="Patra A.K."/>
            <person name="Ho P.T."/>
            <person name="Jun S."/>
            <person name="Lee S.J."/>
            <person name="Kim Y."/>
            <person name="Won Y.J."/>
        </authorList>
    </citation>
    <scope>NUCLEOTIDE SEQUENCE [LARGE SCALE GENOMIC DNA]</scope>
    <source>
        <strain evidence="1">Wonlab-2016</strain>
    </source>
</reference>
<gene>
    <name evidence="1" type="ORF">BaRGS_00038168</name>
</gene>
<dbReference type="EMBL" id="JACVVK020000603">
    <property type="protein sequence ID" value="KAK7463263.1"/>
    <property type="molecule type" value="Genomic_DNA"/>
</dbReference>
<protein>
    <submittedName>
        <fullName evidence="1">Uncharacterized protein</fullName>
    </submittedName>
</protein>
<comment type="caution">
    <text evidence="1">The sequence shown here is derived from an EMBL/GenBank/DDBJ whole genome shotgun (WGS) entry which is preliminary data.</text>
</comment>
<sequence>MHISAITHSHQTRLQRRLVRSRAMHNDNVIVGQTGTAQNTASRLTNADAKNNLTTCCLWVFLGRFPIPRCTYVCWCAGSARFWHVQYKQKPSHSSARV</sequence>
<proteinExistence type="predicted"/>